<dbReference type="PANTHER" id="PTHR12682">
    <property type="entry name" value="ARCHEASE"/>
    <property type="match status" value="1"/>
</dbReference>
<dbReference type="Gene3D" id="3.55.10.10">
    <property type="entry name" value="Archease domain"/>
    <property type="match status" value="1"/>
</dbReference>
<evidence type="ECO:0000256" key="3">
    <source>
        <dbReference type="ARBA" id="ARBA00022723"/>
    </source>
</evidence>
<evidence type="ECO:0000313" key="6">
    <source>
        <dbReference type="EMBL" id="NMO22071.1"/>
    </source>
</evidence>
<dbReference type="GO" id="GO:0046872">
    <property type="term" value="F:metal ion binding"/>
    <property type="evidence" value="ECO:0007669"/>
    <property type="project" value="UniProtKB-KW"/>
</dbReference>
<feature type="domain" description="Archease" evidence="5">
    <location>
        <begin position="9"/>
        <end position="142"/>
    </location>
</feature>
<keyword evidence="3" id="KW-0479">Metal-binding</keyword>
<dbReference type="SUPFAM" id="SSF69819">
    <property type="entry name" value="MTH1598-like"/>
    <property type="match status" value="1"/>
</dbReference>
<proteinExistence type="inferred from homology"/>
<keyword evidence="7" id="KW-1185">Reference proteome</keyword>
<dbReference type="Proteomes" id="UP000518300">
    <property type="component" value="Unassembled WGS sequence"/>
</dbReference>
<accession>A0A848LWR1</accession>
<evidence type="ECO:0000259" key="5">
    <source>
        <dbReference type="Pfam" id="PF01951"/>
    </source>
</evidence>
<dbReference type="PANTHER" id="PTHR12682:SF11">
    <property type="entry name" value="PROTEIN ARCHEASE"/>
    <property type="match status" value="1"/>
</dbReference>
<keyword evidence="4" id="KW-0106">Calcium</keyword>
<sequence>MEPGGPGSYAFESHTAEVQFRVEGVDLSELFEEAGYALAELMLGEAPPEPPRGTEEEPVTLEAADTEALLVDWLNELISRADTHKRVYTHIVVDEVSGRGLRARIRGFTPEVLKTAVKAATFHGLEIREHEDGFDATVVLDV</sequence>
<evidence type="ECO:0000256" key="1">
    <source>
        <dbReference type="ARBA" id="ARBA00007963"/>
    </source>
</evidence>
<keyword evidence="2" id="KW-0819">tRNA processing</keyword>
<reference evidence="6 7" key="1">
    <citation type="submission" date="2020-04" db="EMBL/GenBank/DDBJ databases">
        <title>Draft genome of Pyxidicoccus fallax type strain.</title>
        <authorList>
            <person name="Whitworth D.E."/>
        </authorList>
    </citation>
    <scope>NUCLEOTIDE SEQUENCE [LARGE SCALE GENOMIC DNA]</scope>
    <source>
        <strain evidence="6 7">DSM 14698</strain>
    </source>
</reference>
<dbReference type="Pfam" id="PF01951">
    <property type="entry name" value="Archease"/>
    <property type="match status" value="1"/>
</dbReference>
<comment type="caution">
    <text evidence="6">The sequence shown here is derived from an EMBL/GenBank/DDBJ whole genome shotgun (WGS) entry which is preliminary data.</text>
</comment>
<evidence type="ECO:0000313" key="7">
    <source>
        <dbReference type="Proteomes" id="UP000518300"/>
    </source>
</evidence>
<dbReference type="EMBL" id="JABBJJ010000381">
    <property type="protein sequence ID" value="NMO22071.1"/>
    <property type="molecule type" value="Genomic_DNA"/>
</dbReference>
<comment type="similarity">
    <text evidence="1">Belongs to the archease family.</text>
</comment>
<dbReference type="AlphaFoldDB" id="A0A848LWR1"/>
<dbReference type="InterPro" id="IPR036820">
    <property type="entry name" value="Archease_dom_sf"/>
</dbReference>
<dbReference type="InterPro" id="IPR002804">
    <property type="entry name" value="Archease"/>
</dbReference>
<name>A0A848LWR1_9BACT</name>
<dbReference type="RefSeq" id="WP_169351234.1">
    <property type="nucleotide sequence ID" value="NZ_JABBJJ010000381.1"/>
</dbReference>
<dbReference type="GO" id="GO:0008033">
    <property type="term" value="P:tRNA processing"/>
    <property type="evidence" value="ECO:0007669"/>
    <property type="project" value="UniProtKB-KW"/>
</dbReference>
<gene>
    <name evidence="6" type="ORF">HG543_45525</name>
</gene>
<protein>
    <submittedName>
        <fullName evidence="6">Archease</fullName>
    </submittedName>
</protein>
<dbReference type="InterPro" id="IPR023572">
    <property type="entry name" value="Archease_dom"/>
</dbReference>
<evidence type="ECO:0000256" key="4">
    <source>
        <dbReference type="ARBA" id="ARBA00022837"/>
    </source>
</evidence>
<organism evidence="6 7">
    <name type="scientific">Pyxidicoccus fallax</name>
    <dbReference type="NCBI Taxonomy" id="394095"/>
    <lineage>
        <taxon>Bacteria</taxon>
        <taxon>Pseudomonadati</taxon>
        <taxon>Myxococcota</taxon>
        <taxon>Myxococcia</taxon>
        <taxon>Myxococcales</taxon>
        <taxon>Cystobacterineae</taxon>
        <taxon>Myxococcaceae</taxon>
        <taxon>Pyxidicoccus</taxon>
    </lineage>
</organism>
<evidence type="ECO:0000256" key="2">
    <source>
        <dbReference type="ARBA" id="ARBA00022694"/>
    </source>
</evidence>